<feature type="active site" description="Nucleophile" evidence="12">
    <location>
        <position position="8"/>
    </location>
</feature>
<comment type="similarity">
    <text evidence="12">In the N-terminal section; belongs to the histidinol-phosphatase family.</text>
</comment>
<comment type="catalytic activity">
    <reaction evidence="12">
        <text>D-erythro-1-(imidazol-4-yl)glycerol 3-phosphate = 3-(imidazol-4-yl)-2-oxopropyl phosphate + H2O</text>
        <dbReference type="Rhea" id="RHEA:11040"/>
        <dbReference type="ChEBI" id="CHEBI:15377"/>
        <dbReference type="ChEBI" id="CHEBI:57766"/>
        <dbReference type="ChEBI" id="CHEBI:58278"/>
        <dbReference type="EC" id="4.2.1.19"/>
    </reaction>
</comment>
<keyword evidence="5 12" id="KW-0479">Metal-binding</keyword>
<dbReference type="NCBIfam" id="TIGR01656">
    <property type="entry name" value="Histidinol-ppas"/>
    <property type="match status" value="1"/>
</dbReference>
<evidence type="ECO:0000256" key="4">
    <source>
        <dbReference type="ARBA" id="ARBA00022605"/>
    </source>
</evidence>
<dbReference type="HAMAP" id="MF_00076">
    <property type="entry name" value="HisB"/>
    <property type="match status" value="1"/>
</dbReference>
<name>A0A7W7N9U5_9FLAO</name>
<feature type="region of interest" description="Imidazoleglycerol-phosphate dehydratase" evidence="12">
    <location>
        <begin position="188"/>
        <end position="378"/>
    </location>
</feature>
<evidence type="ECO:0000256" key="8">
    <source>
        <dbReference type="ARBA" id="ARBA00023102"/>
    </source>
</evidence>
<dbReference type="AlphaFoldDB" id="A0A7W7N9U5"/>
<dbReference type="GO" id="GO:0004424">
    <property type="term" value="F:imidazoleglycerol-phosphate dehydratase activity"/>
    <property type="evidence" value="ECO:0007669"/>
    <property type="project" value="UniProtKB-UniRule"/>
</dbReference>
<keyword evidence="14" id="KW-1185">Reference proteome</keyword>
<dbReference type="FunFam" id="3.30.230.40:FF:000003">
    <property type="entry name" value="Imidazoleglycerol-phosphate dehydratase HisB"/>
    <property type="match status" value="1"/>
</dbReference>
<dbReference type="HAMAP" id="MF_01022">
    <property type="entry name" value="Bifunc_HisB"/>
    <property type="match status" value="1"/>
</dbReference>
<dbReference type="Proteomes" id="UP000561681">
    <property type="component" value="Unassembled WGS sequence"/>
</dbReference>
<dbReference type="EMBL" id="JACHLD010000007">
    <property type="protein sequence ID" value="MBB4803881.1"/>
    <property type="molecule type" value="Genomic_DNA"/>
</dbReference>
<dbReference type="Gene3D" id="3.40.50.1000">
    <property type="entry name" value="HAD superfamily/HAD-like"/>
    <property type="match status" value="1"/>
</dbReference>
<dbReference type="GO" id="GO:0004401">
    <property type="term" value="F:histidinol-phosphatase activity"/>
    <property type="evidence" value="ECO:0007669"/>
    <property type="project" value="UniProtKB-UniRule"/>
</dbReference>
<dbReference type="Pfam" id="PF00475">
    <property type="entry name" value="IGPD"/>
    <property type="match status" value="1"/>
</dbReference>
<dbReference type="InterPro" id="IPR000807">
    <property type="entry name" value="ImidazoleglycerolP_deHydtase"/>
</dbReference>
<feature type="binding site" evidence="12">
    <location>
        <position position="10"/>
    </location>
    <ligand>
        <name>Mg(2+)</name>
        <dbReference type="ChEBI" id="CHEBI:18420"/>
    </ligand>
</feature>
<organism evidence="13 14">
    <name type="scientific">Flavobacterium nitrogenifigens</name>
    <dbReference type="NCBI Taxonomy" id="1617283"/>
    <lineage>
        <taxon>Bacteria</taxon>
        <taxon>Pseudomonadati</taxon>
        <taxon>Bacteroidota</taxon>
        <taxon>Flavobacteriia</taxon>
        <taxon>Flavobacteriales</taxon>
        <taxon>Flavobacteriaceae</taxon>
        <taxon>Flavobacterium</taxon>
    </lineage>
</organism>
<feature type="binding site" evidence="12">
    <location>
        <position position="129"/>
    </location>
    <ligand>
        <name>Mg(2+)</name>
        <dbReference type="ChEBI" id="CHEBI:18420"/>
    </ligand>
</feature>
<comment type="catalytic activity">
    <reaction evidence="11 12">
        <text>L-histidinol phosphate + H2O = L-histidinol + phosphate</text>
        <dbReference type="Rhea" id="RHEA:14465"/>
        <dbReference type="ChEBI" id="CHEBI:15377"/>
        <dbReference type="ChEBI" id="CHEBI:43474"/>
        <dbReference type="ChEBI" id="CHEBI:57699"/>
        <dbReference type="ChEBI" id="CHEBI:57980"/>
        <dbReference type="EC" id="3.1.3.15"/>
    </reaction>
</comment>
<feature type="binding site" evidence="12">
    <location>
        <position position="8"/>
    </location>
    <ligand>
        <name>Mg(2+)</name>
        <dbReference type="ChEBI" id="CHEBI:18420"/>
    </ligand>
</feature>
<evidence type="ECO:0000256" key="11">
    <source>
        <dbReference type="ARBA" id="ARBA00049158"/>
    </source>
</evidence>
<evidence type="ECO:0000256" key="5">
    <source>
        <dbReference type="ARBA" id="ARBA00022723"/>
    </source>
</evidence>
<keyword evidence="3 12" id="KW-0963">Cytoplasm</keyword>
<dbReference type="InterPro" id="IPR023214">
    <property type="entry name" value="HAD_sf"/>
</dbReference>
<dbReference type="InterPro" id="IPR038494">
    <property type="entry name" value="IGPD_sf"/>
</dbReference>
<keyword evidence="4 12" id="KW-0028">Amino-acid biosynthesis</keyword>
<feature type="active site" description="Proton donor" evidence="12">
    <location>
        <position position="10"/>
    </location>
</feature>
<comment type="caution">
    <text evidence="12">Lacks conserved residue(s) required for the propagation of feature annotation.</text>
</comment>
<dbReference type="InterPro" id="IPR036412">
    <property type="entry name" value="HAD-like_sf"/>
</dbReference>
<comment type="similarity">
    <text evidence="12">In the C-terminal section; belongs to the imidazoleglycerol-phosphate dehydratase family.</text>
</comment>
<protein>
    <recommendedName>
        <fullName evidence="12">Histidine biosynthesis bifunctional protein HisB</fullName>
    </recommendedName>
    <domain>
        <recommendedName>
            <fullName evidence="12">Histidinol-phosphatase</fullName>
            <ecNumber evidence="12">3.1.3.15</ecNumber>
        </recommendedName>
    </domain>
    <domain>
        <recommendedName>
            <fullName evidence="12">Imidazoleglycerol-phosphate dehydratase</fullName>
            <shortName evidence="12">IGPD</shortName>
            <ecNumber evidence="12">4.2.1.19</ecNumber>
        </recommendedName>
    </domain>
</protein>
<proteinExistence type="inferred from homology"/>
<evidence type="ECO:0000256" key="3">
    <source>
        <dbReference type="ARBA" id="ARBA00022490"/>
    </source>
</evidence>
<keyword evidence="10 12" id="KW-0511">Multifunctional enzyme</keyword>
<dbReference type="PROSITE" id="PS00955">
    <property type="entry name" value="IGP_DEHYDRATASE_2"/>
    <property type="match status" value="1"/>
</dbReference>
<dbReference type="SUPFAM" id="SSF54211">
    <property type="entry name" value="Ribosomal protein S5 domain 2-like"/>
    <property type="match status" value="2"/>
</dbReference>
<evidence type="ECO:0000313" key="13">
    <source>
        <dbReference type="EMBL" id="MBB4803881.1"/>
    </source>
</evidence>
<dbReference type="NCBIfam" id="TIGR01261">
    <property type="entry name" value="hisB_Nterm"/>
    <property type="match status" value="1"/>
</dbReference>
<evidence type="ECO:0000256" key="9">
    <source>
        <dbReference type="ARBA" id="ARBA00023239"/>
    </source>
</evidence>
<keyword evidence="9 12" id="KW-0456">Lyase</keyword>
<accession>A0A7W7N9U5</accession>
<evidence type="ECO:0000256" key="12">
    <source>
        <dbReference type="HAMAP-Rule" id="MF_01022"/>
    </source>
</evidence>
<sequence>MKKVLFIDRDGTIVLEPENYQLDSLDKLEFYPKAFQYLAKIANELDYELAMVTNQDGLGTDSFPEDTFWPTQNFILKAFENEGVAFDEIFVDRTFPEENAPTRKPRTGMLTKYLNNPEYDLENSFVLGDRLTDVELAKNLGAKAIFMNDTDGAGSNEISAKREELNETIVLQTMDWKKIYEFLKLEARSASITRKTNETDIYINLNLDGTGKSKIDTGIAFFDHMLDQISRHGQMDLEITVKGDLEVDEHHTIEDTAIALGEVFAKALGNKLGIERYGFCLPMDDCLAQAAIDFGGRNWLIWETEFKREMVGKMPTEMFYHFFKSFTDGAKANLNIKAEGINEHHKIEAIFKAFAKAIKVAVKRDTEKMILPSTKGML</sequence>
<evidence type="ECO:0000256" key="7">
    <source>
        <dbReference type="ARBA" id="ARBA00022842"/>
    </source>
</evidence>
<keyword evidence="8 12" id="KW-0368">Histidine biosynthesis</keyword>
<reference evidence="13 14" key="1">
    <citation type="submission" date="2020-08" db="EMBL/GenBank/DDBJ databases">
        <title>Functional genomics of gut bacteria from endangered species of beetles.</title>
        <authorList>
            <person name="Carlos-Shanley C."/>
        </authorList>
    </citation>
    <scope>NUCLEOTIDE SEQUENCE [LARGE SCALE GENOMIC DNA]</scope>
    <source>
        <strain evidence="13 14">S00142</strain>
    </source>
</reference>
<evidence type="ECO:0000256" key="10">
    <source>
        <dbReference type="ARBA" id="ARBA00023268"/>
    </source>
</evidence>
<dbReference type="Gene3D" id="3.30.230.40">
    <property type="entry name" value="Imidazole glycerol phosphate dehydratase, domain 1"/>
    <property type="match status" value="2"/>
</dbReference>
<comment type="caution">
    <text evidence="13">The sequence shown here is derived from an EMBL/GenBank/DDBJ whole genome shotgun (WGS) entry which is preliminary data.</text>
</comment>
<dbReference type="RefSeq" id="WP_184166022.1">
    <property type="nucleotide sequence ID" value="NZ_JACHLD010000007.1"/>
</dbReference>
<dbReference type="EC" id="4.2.1.19" evidence="12"/>
<comment type="pathway">
    <text evidence="2 12">Amino-acid biosynthesis; L-histidine biosynthesis; L-histidine from 5-phospho-alpha-D-ribose 1-diphosphate: step 6/9.</text>
</comment>
<comment type="pathway">
    <text evidence="12">Amino-acid biosynthesis; L-histidine biosynthesis; L-histidine from 5-phospho-alpha-D-ribose 1-diphosphate: step 8/9.</text>
</comment>
<dbReference type="InterPro" id="IPR020565">
    <property type="entry name" value="ImidazoleglycerP_deHydtase_CS"/>
</dbReference>
<dbReference type="FunFam" id="3.30.230.40:FF:000001">
    <property type="entry name" value="Imidazoleglycerol-phosphate dehydratase HisB"/>
    <property type="match status" value="1"/>
</dbReference>
<dbReference type="NCBIfam" id="TIGR01662">
    <property type="entry name" value="HAD-SF-IIIA"/>
    <property type="match status" value="1"/>
</dbReference>
<gene>
    <name evidence="12" type="primary">hisB</name>
    <name evidence="13" type="ORF">HNP37_003961</name>
</gene>
<evidence type="ECO:0000256" key="6">
    <source>
        <dbReference type="ARBA" id="ARBA00022801"/>
    </source>
</evidence>
<dbReference type="InterPro" id="IPR006549">
    <property type="entry name" value="HAD-SF_hydro_IIIA"/>
</dbReference>
<evidence type="ECO:0000256" key="1">
    <source>
        <dbReference type="ARBA" id="ARBA00001946"/>
    </source>
</evidence>
<keyword evidence="7 12" id="KW-0460">Magnesium</keyword>
<evidence type="ECO:0000256" key="2">
    <source>
        <dbReference type="ARBA" id="ARBA00005047"/>
    </source>
</evidence>
<dbReference type="GO" id="GO:0000105">
    <property type="term" value="P:L-histidine biosynthetic process"/>
    <property type="evidence" value="ECO:0007669"/>
    <property type="project" value="UniProtKB-UniRule"/>
</dbReference>
<comment type="cofactor">
    <cofactor evidence="1 12">
        <name>Mg(2+)</name>
        <dbReference type="ChEBI" id="CHEBI:18420"/>
    </cofactor>
</comment>
<dbReference type="InterPro" id="IPR005954">
    <property type="entry name" value="HisB_N"/>
</dbReference>
<dbReference type="EC" id="3.1.3.15" evidence="12"/>
<dbReference type="UniPathway" id="UPA00031">
    <property type="reaction ID" value="UER00011"/>
</dbReference>
<dbReference type="PROSITE" id="PS00954">
    <property type="entry name" value="IGP_DEHYDRATASE_1"/>
    <property type="match status" value="1"/>
</dbReference>
<keyword evidence="6 12" id="KW-0378">Hydrolase</keyword>
<dbReference type="GO" id="GO:0005737">
    <property type="term" value="C:cytoplasm"/>
    <property type="evidence" value="ECO:0007669"/>
    <property type="project" value="UniProtKB-SubCell"/>
</dbReference>
<dbReference type="SUPFAM" id="SSF56784">
    <property type="entry name" value="HAD-like"/>
    <property type="match status" value="1"/>
</dbReference>
<dbReference type="PANTHER" id="PTHR23133:SF2">
    <property type="entry name" value="IMIDAZOLEGLYCEROL-PHOSPHATE DEHYDRATASE"/>
    <property type="match status" value="1"/>
</dbReference>
<comment type="subcellular location">
    <subcellularLocation>
        <location evidence="12">Cytoplasm</location>
    </subcellularLocation>
</comment>
<dbReference type="NCBIfam" id="NF002111">
    <property type="entry name" value="PRK00951.2-1"/>
    <property type="match status" value="1"/>
</dbReference>
<dbReference type="PANTHER" id="PTHR23133">
    <property type="entry name" value="IMIDAZOLEGLYCEROL-PHOSPHATE DEHYDRATASE HIS7"/>
    <property type="match status" value="1"/>
</dbReference>
<dbReference type="CDD" id="cd07914">
    <property type="entry name" value="IGPD"/>
    <property type="match status" value="1"/>
</dbReference>
<dbReference type="NCBIfam" id="NF003937">
    <property type="entry name" value="PRK05446.1"/>
    <property type="match status" value="1"/>
</dbReference>
<dbReference type="GO" id="GO:0046872">
    <property type="term" value="F:metal ion binding"/>
    <property type="evidence" value="ECO:0007669"/>
    <property type="project" value="UniProtKB-KW"/>
</dbReference>
<dbReference type="InterPro" id="IPR020568">
    <property type="entry name" value="Ribosomal_Su5_D2-typ_SF"/>
</dbReference>
<feature type="region of interest" description="Histidinol-phosphatase" evidence="12">
    <location>
        <begin position="1"/>
        <end position="187"/>
    </location>
</feature>
<dbReference type="InterPro" id="IPR006543">
    <property type="entry name" value="Histidinol-phos"/>
</dbReference>
<evidence type="ECO:0000313" key="14">
    <source>
        <dbReference type="Proteomes" id="UP000561681"/>
    </source>
</evidence>
<dbReference type="InterPro" id="IPR020566">
    <property type="entry name" value="His_synth_bifunc_HisB"/>
</dbReference>
<dbReference type="Pfam" id="PF13242">
    <property type="entry name" value="Hydrolase_like"/>
    <property type="match status" value="1"/>
</dbReference>